<feature type="transmembrane region" description="Helical" evidence="9">
    <location>
        <begin position="315"/>
        <end position="339"/>
    </location>
</feature>
<dbReference type="PATRIC" id="fig|582515.4.peg.2184"/>
<dbReference type="NCBIfam" id="NF003716">
    <property type="entry name" value="PRK05326.1-3"/>
    <property type="match status" value="1"/>
</dbReference>
<feature type="transmembrane region" description="Helical" evidence="9">
    <location>
        <begin position="290"/>
        <end position="309"/>
    </location>
</feature>
<dbReference type="GO" id="GO:0005886">
    <property type="term" value="C:plasma membrane"/>
    <property type="evidence" value="ECO:0007669"/>
    <property type="project" value="UniProtKB-SubCell"/>
</dbReference>
<keyword evidence="3" id="KW-0050">Antiport</keyword>
<dbReference type="STRING" id="582515.KR51_00019440"/>
<evidence type="ECO:0000256" key="4">
    <source>
        <dbReference type="ARBA" id="ARBA00022475"/>
    </source>
</evidence>
<dbReference type="NCBIfam" id="NF003715">
    <property type="entry name" value="PRK05326.1-2"/>
    <property type="match status" value="1"/>
</dbReference>
<evidence type="ECO:0000256" key="7">
    <source>
        <dbReference type="ARBA" id="ARBA00023065"/>
    </source>
</evidence>
<dbReference type="InterPro" id="IPR038770">
    <property type="entry name" value="Na+/solute_symporter_sf"/>
</dbReference>
<feature type="transmembrane region" description="Helical" evidence="9">
    <location>
        <begin position="246"/>
        <end position="270"/>
    </location>
</feature>
<comment type="subcellular location">
    <subcellularLocation>
        <location evidence="1">Cell membrane</location>
        <topology evidence="1">Multi-pass membrane protein</topology>
    </subcellularLocation>
</comment>
<feature type="transmembrane region" description="Helical" evidence="9">
    <location>
        <begin position="86"/>
        <end position="112"/>
    </location>
</feature>
<gene>
    <name evidence="11" type="ORF">KR51_00019440</name>
</gene>
<name>U5DI79_9CHRO</name>
<evidence type="ECO:0000256" key="6">
    <source>
        <dbReference type="ARBA" id="ARBA00022989"/>
    </source>
</evidence>
<dbReference type="Proteomes" id="UP000016960">
    <property type="component" value="Unassembled WGS sequence"/>
</dbReference>
<dbReference type="EMBL" id="ASSJ01000049">
    <property type="protein sequence ID" value="ERN41376.1"/>
    <property type="molecule type" value="Genomic_DNA"/>
</dbReference>
<protein>
    <submittedName>
        <fullName evidence="11">NhaP-type Na+/H+ and K+/H+ antiporter with a unique C-terminal domain protein</fullName>
    </submittedName>
</protein>
<dbReference type="PANTHER" id="PTHR32507">
    <property type="entry name" value="NA(+)/H(+) ANTIPORTER 1"/>
    <property type="match status" value="1"/>
</dbReference>
<evidence type="ECO:0000256" key="1">
    <source>
        <dbReference type="ARBA" id="ARBA00004651"/>
    </source>
</evidence>
<dbReference type="Pfam" id="PF00999">
    <property type="entry name" value="Na_H_Exchanger"/>
    <property type="match status" value="1"/>
</dbReference>
<feature type="transmembrane region" description="Helical" evidence="9">
    <location>
        <begin position="204"/>
        <end position="226"/>
    </location>
</feature>
<feature type="domain" description="Cation/H+ exchanger transmembrane" evidence="10">
    <location>
        <begin position="15"/>
        <end position="398"/>
    </location>
</feature>
<dbReference type="RefSeq" id="WP_022606884.1">
    <property type="nucleotide sequence ID" value="NZ_ASSJ01000049.1"/>
</dbReference>
<dbReference type="GO" id="GO:1902600">
    <property type="term" value="P:proton transmembrane transport"/>
    <property type="evidence" value="ECO:0007669"/>
    <property type="project" value="InterPro"/>
</dbReference>
<keyword evidence="6 9" id="KW-1133">Transmembrane helix</keyword>
<dbReference type="PANTHER" id="PTHR32507:SF7">
    <property type="entry name" value="K(+)_H(+) ANTIPORTER NHAP2"/>
    <property type="match status" value="1"/>
</dbReference>
<evidence type="ECO:0000256" key="3">
    <source>
        <dbReference type="ARBA" id="ARBA00022449"/>
    </source>
</evidence>
<keyword evidence="7" id="KW-0406">Ion transport</keyword>
<dbReference type="eggNOG" id="COG3263">
    <property type="taxonomic scope" value="Bacteria"/>
</dbReference>
<keyword evidence="8 9" id="KW-0472">Membrane</keyword>
<evidence type="ECO:0000313" key="11">
    <source>
        <dbReference type="EMBL" id="ERN41376.1"/>
    </source>
</evidence>
<organism evidence="11 12">
    <name type="scientific">Rubidibacter lacunae KORDI 51-2</name>
    <dbReference type="NCBI Taxonomy" id="582515"/>
    <lineage>
        <taxon>Bacteria</taxon>
        <taxon>Bacillati</taxon>
        <taxon>Cyanobacteriota</taxon>
        <taxon>Cyanophyceae</taxon>
        <taxon>Oscillatoriophycideae</taxon>
        <taxon>Chroococcales</taxon>
        <taxon>Aphanothecaceae</taxon>
        <taxon>Rubidibacter</taxon>
    </lineage>
</organism>
<keyword evidence="2" id="KW-0813">Transport</keyword>
<reference evidence="11 12" key="1">
    <citation type="submission" date="2013-05" db="EMBL/GenBank/DDBJ databases">
        <title>Draft genome sequence of Rubidibacter lacunae KORDI 51-2.</title>
        <authorList>
            <person name="Choi D.H."/>
            <person name="Noh J.H."/>
            <person name="Kwon K.-K."/>
            <person name="Lee J.-H."/>
            <person name="Ryu J.-Y."/>
        </authorList>
    </citation>
    <scope>NUCLEOTIDE SEQUENCE [LARGE SCALE GENOMIC DNA]</scope>
    <source>
        <strain evidence="11 12">KORDI 51-2</strain>
    </source>
</reference>
<feature type="transmembrane region" description="Helical" evidence="9">
    <location>
        <begin position="132"/>
        <end position="150"/>
    </location>
</feature>
<keyword evidence="12" id="KW-1185">Reference proteome</keyword>
<dbReference type="InterPro" id="IPR006153">
    <property type="entry name" value="Cation/H_exchanger_TM"/>
</dbReference>
<feature type="transmembrane region" description="Helical" evidence="9">
    <location>
        <begin position="377"/>
        <end position="396"/>
    </location>
</feature>
<keyword evidence="5 9" id="KW-0812">Transmembrane</keyword>
<evidence type="ECO:0000256" key="9">
    <source>
        <dbReference type="SAM" id="Phobius"/>
    </source>
</evidence>
<evidence type="ECO:0000256" key="5">
    <source>
        <dbReference type="ARBA" id="ARBA00022692"/>
    </source>
</evidence>
<proteinExistence type="predicted"/>
<sequence length="409" mass="43705">MPSLELFCFAAGLLLILSVAASKLSTRFGVPGLLIFLLIGMLAGSEGIGGIYFDNYQLAKTIGDIALMFILFNGGMETQWRTIQPVLGVGLVLSTLGVALTTLILGTFAWAVLGSFSSFDFGLDGISWLEGLLLGAIVSSTDAAAVFSILKSDRSGLKGHLKPLLELESGSNDPMAVLLTDTLVKVLAASDPSSTGLMTIMVTLLLRLGVATLVGYGIGLLMSWTTNRFSFDTKELYPVLTVGRVLLIYGIATLLQGNGFLAIYVAGVVLGNQRYPFKEEIASFMEGNAWIMQISMFLVLGLLVFPSQLLGVAPVAIAIALFLMFIARPLSVFIGLALARYSWQEKTFVSWVGLRGAVPIILAIAPISAGLDDSRVIFNLVFFIVLISVSVQGLTLTSSARWLKLTNDV</sequence>
<comment type="caution">
    <text evidence="11">The sequence shown here is derived from an EMBL/GenBank/DDBJ whole genome shotgun (WGS) entry which is preliminary data.</text>
</comment>
<evidence type="ECO:0000259" key="10">
    <source>
        <dbReference type="Pfam" id="PF00999"/>
    </source>
</evidence>
<dbReference type="InParanoid" id="U5DI79"/>
<keyword evidence="4" id="KW-1003">Cell membrane</keyword>
<dbReference type="OrthoDB" id="9810759at2"/>
<feature type="transmembrane region" description="Helical" evidence="9">
    <location>
        <begin position="32"/>
        <end position="53"/>
    </location>
</feature>
<dbReference type="Gene3D" id="1.20.1530.20">
    <property type="match status" value="1"/>
</dbReference>
<accession>U5DI79</accession>
<evidence type="ECO:0000256" key="2">
    <source>
        <dbReference type="ARBA" id="ARBA00022448"/>
    </source>
</evidence>
<evidence type="ECO:0000256" key="8">
    <source>
        <dbReference type="ARBA" id="ARBA00023136"/>
    </source>
</evidence>
<evidence type="ECO:0000313" key="12">
    <source>
        <dbReference type="Proteomes" id="UP000016960"/>
    </source>
</evidence>
<dbReference type="GO" id="GO:0015297">
    <property type="term" value="F:antiporter activity"/>
    <property type="evidence" value="ECO:0007669"/>
    <property type="project" value="UniProtKB-KW"/>
</dbReference>
<dbReference type="AlphaFoldDB" id="U5DI79"/>
<feature type="transmembrane region" description="Helical" evidence="9">
    <location>
        <begin position="351"/>
        <end position="371"/>
    </location>
</feature>